<dbReference type="SUPFAM" id="SSF51430">
    <property type="entry name" value="NAD(P)-linked oxidoreductase"/>
    <property type="match status" value="1"/>
</dbReference>
<name>A0ABR1Y4F7_9PEZI</name>
<evidence type="ECO:0000313" key="3">
    <source>
        <dbReference type="EMBL" id="KAK8176050.1"/>
    </source>
</evidence>
<evidence type="ECO:0000256" key="1">
    <source>
        <dbReference type="ARBA" id="ARBA00023002"/>
    </source>
</evidence>
<dbReference type="InterPro" id="IPR023210">
    <property type="entry name" value="NADP_OxRdtase_dom"/>
</dbReference>
<evidence type="ECO:0000259" key="2">
    <source>
        <dbReference type="Pfam" id="PF00248"/>
    </source>
</evidence>
<feature type="domain" description="NADP-dependent oxidoreductase" evidence="2">
    <location>
        <begin position="37"/>
        <end position="226"/>
    </location>
</feature>
<dbReference type="InterPro" id="IPR020471">
    <property type="entry name" value="AKR"/>
</dbReference>
<dbReference type="Proteomes" id="UP001456524">
    <property type="component" value="Unassembled WGS sequence"/>
</dbReference>
<sequence>MASVTARRSSLVRVIGHPLLIYTSSVRQEGEGPYHAHFVQEGLKAGFTAIDASNSEKLPANEEHVGNGIREALQSQGLKREQIFVQAACKWPRYKLWAQQLTPEFIQEYVHASVQKTLHNLRHEEGNAASAYVDCVLLDYPKYAPETVGTPETFDAWIHAAWQALETYVPQQIRYLGVRNWGMLKRLGVLYRNAQVKPAVAQCALYPKNQWELPMRMFCARNDMVYQADGVLGPKNQSLITSTPVSLLAEFAKVSRSGALLALLMAMEVPVLNDEKVVDVARHREEVLRVEEWAKEKEDSWTTLFDDFVHQIRT</sequence>
<accession>A0ABR1Y4F7</accession>
<comment type="caution">
    <text evidence="3">The sequence shown here is derived from an EMBL/GenBank/DDBJ whole genome shotgun (WGS) entry which is preliminary data.</text>
</comment>
<evidence type="ECO:0000313" key="4">
    <source>
        <dbReference type="Proteomes" id="UP001456524"/>
    </source>
</evidence>
<gene>
    <name evidence="3" type="ORF">IWX90DRAFT_484034</name>
</gene>
<dbReference type="InterPro" id="IPR036812">
    <property type="entry name" value="NAD(P)_OxRdtase_dom_sf"/>
</dbReference>
<keyword evidence="4" id="KW-1185">Reference proteome</keyword>
<organism evidence="3 4">
    <name type="scientific">Phyllosticta citrichinensis</name>
    <dbReference type="NCBI Taxonomy" id="1130410"/>
    <lineage>
        <taxon>Eukaryota</taxon>
        <taxon>Fungi</taxon>
        <taxon>Dikarya</taxon>
        <taxon>Ascomycota</taxon>
        <taxon>Pezizomycotina</taxon>
        <taxon>Dothideomycetes</taxon>
        <taxon>Dothideomycetes incertae sedis</taxon>
        <taxon>Botryosphaeriales</taxon>
        <taxon>Phyllostictaceae</taxon>
        <taxon>Phyllosticta</taxon>
    </lineage>
</organism>
<dbReference type="Gene3D" id="3.20.20.100">
    <property type="entry name" value="NADP-dependent oxidoreductase domain"/>
    <property type="match status" value="1"/>
</dbReference>
<reference evidence="3 4" key="1">
    <citation type="journal article" date="2022" name="G3 (Bethesda)">
        <title>Enemy or ally: a genomic approach to elucidate the lifestyle of Phyllosticta citrichinaensis.</title>
        <authorList>
            <person name="Buijs V.A."/>
            <person name="Groenewald J.Z."/>
            <person name="Haridas S."/>
            <person name="LaButti K.M."/>
            <person name="Lipzen A."/>
            <person name="Martin F.M."/>
            <person name="Barry K."/>
            <person name="Grigoriev I.V."/>
            <person name="Crous P.W."/>
            <person name="Seidl M.F."/>
        </authorList>
    </citation>
    <scope>NUCLEOTIDE SEQUENCE [LARGE SCALE GENOMIC DNA]</scope>
    <source>
        <strain evidence="3 4">CBS 129764</strain>
    </source>
</reference>
<proteinExistence type="predicted"/>
<dbReference type="EMBL" id="JBBWUH010000002">
    <property type="protein sequence ID" value="KAK8176050.1"/>
    <property type="molecule type" value="Genomic_DNA"/>
</dbReference>
<protein>
    <recommendedName>
        <fullName evidence="2">NADP-dependent oxidoreductase domain-containing protein</fullName>
    </recommendedName>
</protein>
<dbReference type="PANTHER" id="PTHR11732">
    <property type="entry name" value="ALDO/KETO REDUCTASE"/>
    <property type="match status" value="1"/>
</dbReference>
<dbReference type="Pfam" id="PF00248">
    <property type="entry name" value="Aldo_ket_red"/>
    <property type="match status" value="1"/>
</dbReference>
<keyword evidence="1" id="KW-0560">Oxidoreductase</keyword>